<organism evidence="1 2">
    <name type="scientific">Botryotinia narcissicola</name>
    <dbReference type="NCBI Taxonomy" id="278944"/>
    <lineage>
        <taxon>Eukaryota</taxon>
        <taxon>Fungi</taxon>
        <taxon>Dikarya</taxon>
        <taxon>Ascomycota</taxon>
        <taxon>Pezizomycotina</taxon>
        <taxon>Leotiomycetes</taxon>
        <taxon>Helotiales</taxon>
        <taxon>Sclerotiniaceae</taxon>
        <taxon>Botryotinia</taxon>
    </lineage>
</organism>
<keyword evidence="2" id="KW-1185">Reference proteome</keyword>
<name>A0A4Z1HFJ6_9HELO</name>
<accession>A0A4Z1HFJ6</accession>
<dbReference type="Proteomes" id="UP000297452">
    <property type="component" value="Unassembled WGS sequence"/>
</dbReference>
<evidence type="ECO:0000313" key="1">
    <source>
        <dbReference type="EMBL" id="TGO43787.1"/>
    </source>
</evidence>
<dbReference type="OrthoDB" id="58416at2759"/>
<protein>
    <submittedName>
        <fullName evidence="1">Uncharacterized protein</fullName>
    </submittedName>
</protein>
<proteinExistence type="predicted"/>
<comment type="caution">
    <text evidence="1">The sequence shown here is derived from an EMBL/GenBank/DDBJ whole genome shotgun (WGS) entry which is preliminary data.</text>
</comment>
<reference evidence="1 2" key="1">
    <citation type="submission" date="2017-12" db="EMBL/GenBank/DDBJ databases">
        <title>Comparative genomics of Botrytis spp.</title>
        <authorList>
            <person name="Valero-Jimenez C.A."/>
            <person name="Tapia P."/>
            <person name="Veloso J."/>
            <person name="Silva-Moreno E."/>
            <person name="Staats M."/>
            <person name="Valdes J.H."/>
            <person name="Van Kan J.A.L."/>
        </authorList>
    </citation>
    <scope>NUCLEOTIDE SEQUENCE [LARGE SCALE GENOMIC DNA]</scope>
    <source>
        <strain evidence="1 2">MUCL2120</strain>
    </source>
</reference>
<dbReference type="AlphaFoldDB" id="A0A4Z1HFJ6"/>
<sequence>MKDKLDWMMEQMLKAPKEQQLWDWKNNTWRMTRVREYRQLQKRLKELMLVLGYQSGGPPQTAIRLEVRLTTQNYRNVAIEMGREYIGAEFIRGLPTTEDMPHEDTDVDGAYITPETPIGILAIAAEAGKKQVNISFLFNILPVFFLNMESVGFENGLWHTSFPPVNKPVKWLMTTGAPMWQHRLWRFASCNADGEYRQLGV</sequence>
<evidence type="ECO:0000313" key="2">
    <source>
        <dbReference type="Proteomes" id="UP000297452"/>
    </source>
</evidence>
<dbReference type="EMBL" id="PQXJ01001249">
    <property type="protein sequence ID" value="TGO43787.1"/>
    <property type="molecule type" value="Genomic_DNA"/>
</dbReference>
<gene>
    <name evidence="1" type="ORF">BOTNAR_1255g00030</name>
</gene>